<dbReference type="PANTHER" id="PTHR10652:SF0">
    <property type="entry name" value="ADENYLYL CYCLASE-ASSOCIATED PROTEIN"/>
    <property type="match status" value="1"/>
</dbReference>
<evidence type="ECO:0000313" key="5">
    <source>
        <dbReference type="Proteomes" id="UP001479436"/>
    </source>
</evidence>
<sequence>MADQTLLSGLLKRLETATCKFEDIAISKANQNTSVIVQEEGTGEVSTSPIVRAFDDIVFGSLKNFIDNSKNIDGLVKEQSDAVEKIFQAQRKLIAIATQAQKPDTTSFVYAELLKPTQMGLERITDIREKNRASPFYNHLSTVGEGIPALGWVAVEPAPAPYVEEMKCSATFYANRVIKEFKDKDRKHTVWANSFIALLTDLQAYVKEYHTTGLVWNPQGQNAQYFINENPTSTSVLSPPTTTAPDRLGEIHKGEGVATGLQKVEKTPMTHKNPEPRASETVAASKPPTSTGTIAFKKPPRCDLEGNKWVVENQANRNDLVIQQTETRQSVYIYGCECSTIQVKGKVNAIILDTCKKTGVVIDSTVSSIDIVNSKSVQVQVLGITPTIIIDKTDGAQLYLSKECMGVDVFTAKSSEVNISIPSADGDFIEKPVAEQFKSKIIQGQIVTEPVEHAGA</sequence>
<dbReference type="EMBL" id="JASJQH010000043">
    <property type="protein sequence ID" value="KAK9767971.1"/>
    <property type="molecule type" value="Genomic_DNA"/>
</dbReference>
<feature type="region of interest" description="Disordered" evidence="2">
    <location>
        <begin position="266"/>
        <end position="297"/>
    </location>
</feature>
<dbReference type="Pfam" id="PF21938">
    <property type="entry name" value="CAP_N"/>
    <property type="match status" value="1"/>
</dbReference>
<dbReference type="InterPro" id="IPR036222">
    <property type="entry name" value="CAP_N_sf"/>
</dbReference>
<dbReference type="Gene3D" id="1.25.40.330">
    <property type="entry name" value="Adenylate cyclase-associated CAP, N-terminal domain"/>
    <property type="match status" value="1"/>
</dbReference>
<feature type="domain" description="C-CAP/cofactor C-like" evidence="3">
    <location>
        <begin position="287"/>
        <end position="435"/>
    </location>
</feature>
<evidence type="ECO:0000259" key="3">
    <source>
        <dbReference type="PROSITE" id="PS51329"/>
    </source>
</evidence>
<dbReference type="InterPro" id="IPR006599">
    <property type="entry name" value="CARP_motif"/>
</dbReference>
<feature type="compositionally biased region" description="Basic and acidic residues" evidence="2">
    <location>
        <begin position="266"/>
        <end position="278"/>
    </location>
</feature>
<dbReference type="SUPFAM" id="SSF101278">
    <property type="entry name" value="N-terminal domain of adenylylcyclase associated protein, CAP"/>
    <property type="match status" value="1"/>
</dbReference>
<comment type="caution">
    <text evidence="4">The sequence shown here is derived from an EMBL/GenBank/DDBJ whole genome shotgun (WGS) entry which is preliminary data.</text>
</comment>
<dbReference type="InterPro" id="IPR013912">
    <property type="entry name" value="Adenylate_cyclase-assoc_CAP_C"/>
</dbReference>
<organism evidence="4 5">
    <name type="scientific">Basidiobolus ranarum</name>
    <dbReference type="NCBI Taxonomy" id="34480"/>
    <lineage>
        <taxon>Eukaryota</taxon>
        <taxon>Fungi</taxon>
        <taxon>Fungi incertae sedis</taxon>
        <taxon>Zoopagomycota</taxon>
        <taxon>Entomophthoromycotina</taxon>
        <taxon>Basidiobolomycetes</taxon>
        <taxon>Basidiobolales</taxon>
        <taxon>Basidiobolaceae</taxon>
        <taxon>Basidiobolus</taxon>
    </lineage>
</organism>
<gene>
    <name evidence="4" type="primary">SRV2_2</name>
    <name evidence="4" type="ORF">K7432_001784</name>
</gene>
<protein>
    <submittedName>
        <fullName evidence="4">Suppressor of rasval19</fullName>
    </submittedName>
</protein>
<evidence type="ECO:0000313" key="4">
    <source>
        <dbReference type="EMBL" id="KAK9767971.1"/>
    </source>
</evidence>
<accession>A0ABR2X2K1</accession>
<dbReference type="InterPro" id="IPR053950">
    <property type="entry name" value="CAP_N"/>
</dbReference>
<comment type="similarity">
    <text evidence="1">Belongs to the CAP family.</text>
</comment>
<dbReference type="InterPro" id="IPR001837">
    <property type="entry name" value="Adenylate_cyclase-assoc_CAP"/>
</dbReference>
<dbReference type="Gene3D" id="2.160.20.70">
    <property type="match status" value="1"/>
</dbReference>
<evidence type="ECO:0000256" key="2">
    <source>
        <dbReference type="SAM" id="MobiDB-lite"/>
    </source>
</evidence>
<keyword evidence="5" id="KW-1185">Reference proteome</keyword>
<dbReference type="InterPro" id="IPR036223">
    <property type="entry name" value="CAP_C_sf"/>
</dbReference>
<dbReference type="InterPro" id="IPR017901">
    <property type="entry name" value="C-CAP_CF_C-like"/>
</dbReference>
<dbReference type="InterPro" id="IPR016098">
    <property type="entry name" value="CAP/MinC_C"/>
</dbReference>
<reference evidence="4 5" key="1">
    <citation type="submission" date="2023-04" db="EMBL/GenBank/DDBJ databases">
        <title>Genome of Basidiobolus ranarum AG-B5.</title>
        <authorList>
            <person name="Stajich J.E."/>
            <person name="Carter-House D."/>
            <person name="Gryganskyi A."/>
        </authorList>
    </citation>
    <scope>NUCLEOTIDE SEQUENCE [LARGE SCALE GENOMIC DNA]</scope>
    <source>
        <strain evidence="4 5">AG-B5</strain>
    </source>
</reference>
<evidence type="ECO:0000256" key="1">
    <source>
        <dbReference type="ARBA" id="ARBA00007659"/>
    </source>
</evidence>
<dbReference type="SUPFAM" id="SSF69340">
    <property type="entry name" value="C-terminal domain of adenylylcyclase associated protein"/>
    <property type="match status" value="1"/>
</dbReference>
<dbReference type="SMART" id="SM00673">
    <property type="entry name" value="CARP"/>
    <property type="match status" value="2"/>
</dbReference>
<dbReference type="PROSITE" id="PS51329">
    <property type="entry name" value="C_CAP_COFACTOR_C"/>
    <property type="match status" value="1"/>
</dbReference>
<dbReference type="Proteomes" id="UP001479436">
    <property type="component" value="Unassembled WGS sequence"/>
</dbReference>
<dbReference type="PANTHER" id="PTHR10652">
    <property type="entry name" value="ADENYLYL CYCLASE-ASSOCIATED PROTEIN"/>
    <property type="match status" value="1"/>
</dbReference>
<name>A0ABR2X2K1_9FUNG</name>
<dbReference type="Pfam" id="PF08603">
    <property type="entry name" value="CAP_C"/>
    <property type="match status" value="1"/>
</dbReference>
<proteinExistence type="inferred from homology"/>